<evidence type="ECO:0000313" key="3">
    <source>
        <dbReference type="EMBL" id="GLB40314.1"/>
    </source>
</evidence>
<feature type="region of interest" description="Disordered" evidence="1">
    <location>
        <begin position="433"/>
        <end position="452"/>
    </location>
</feature>
<organism evidence="3 4">
    <name type="scientific">Lyophyllum shimeji</name>
    <name type="common">Hon-shimeji</name>
    <name type="synonym">Tricholoma shimeji</name>
    <dbReference type="NCBI Taxonomy" id="47721"/>
    <lineage>
        <taxon>Eukaryota</taxon>
        <taxon>Fungi</taxon>
        <taxon>Dikarya</taxon>
        <taxon>Basidiomycota</taxon>
        <taxon>Agaricomycotina</taxon>
        <taxon>Agaricomycetes</taxon>
        <taxon>Agaricomycetidae</taxon>
        <taxon>Agaricales</taxon>
        <taxon>Tricholomatineae</taxon>
        <taxon>Lyophyllaceae</taxon>
        <taxon>Lyophyllum</taxon>
    </lineage>
</organism>
<gene>
    <name evidence="3" type="ORF">LshimejAT787_0801850</name>
</gene>
<feature type="compositionally biased region" description="Polar residues" evidence="1">
    <location>
        <begin position="237"/>
        <end position="255"/>
    </location>
</feature>
<evidence type="ECO:0000256" key="1">
    <source>
        <dbReference type="SAM" id="MobiDB-lite"/>
    </source>
</evidence>
<dbReference type="Proteomes" id="UP001063166">
    <property type="component" value="Unassembled WGS sequence"/>
</dbReference>
<feature type="compositionally biased region" description="Polar residues" evidence="1">
    <location>
        <begin position="332"/>
        <end position="345"/>
    </location>
</feature>
<dbReference type="InterPro" id="IPR041698">
    <property type="entry name" value="Methyltransf_25"/>
</dbReference>
<dbReference type="PANTHER" id="PTHR43591">
    <property type="entry name" value="METHYLTRANSFERASE"/>
    <property type="match status" value="1"/>
</dbReference>
<comment type="caution">
    <text evidence="3">The sequence shown here is derived from an EMBL/GenBank/DDBJ whole genome shotgun (WGS) entry which is preliminary data.</text>
</comment>
<accession>A0A9P3UMD3</accession>
<dbReference type="GO" id="GO:0032259">
    <property type="term" value="P:methylation"/>
    <property type="evidence" value="ECO:0007669"/>
    <property type="project" value="UniProtKB-KW"/>
</dbReference>
<dbReference type="GO" id="GO:0008168">
    <property type="term" value="F:methyltransferase activity"/>
    <property type="evidence" value="ECO:0007669"/>
    <property type="project" value="UniProtKB-KW"/>
</dbReference>
<proteinExistence type="predicted"/>
<feature type="region of interest" description="Disordered" evidence="1">
    <location>
        <begin position="237"/>
        <end position="285"/>
    </location>
</feature>
<sequence>MVNSVERNVEAVLMGSKTFRRRPGDVPYPVENSGGSSSIFDIWDNMFYRACCRNLTMHQFDSPPAVVLDLGCGSGYWAIEAAKEWKSSTIVGYDVRNIQPRLFAFEEYKDVAHRVKWIHGNLLDGLPFSSGHFDFVRIVNIGLGVPEDEWQFVLEEVARVMKPGAVIEVIEEDPIFPCVQLPQRVPMIRPQPSPISIDLPPLETAPRSALSSKSSTTVFSDPWSATLDDRFELNSPKSTLTLNSLTPPASSAQSTYREHHPCPPHTIPVPSISEPDRPADPRDHSKLKAAWEAMLSSRFIASNPLSVLPFYLSSIFVDVQLRPPLKVPLPPNSSTDRAASRSSGAFSCDSAPLSEPARCSAAAGPSSASIRTSRSDPSPHPPGDDDPDFNTAWASMHLASTVHKAAGCKEAMWQEYQKLYDTEDMPRVTRTARPGEARAMSTRSGSSTRESFDEEWASWQNDMTDRIGMRAAITPQFGWPEPPGERPDWRVWRSMLAKVQLHEENHSLDSLPSPTTPTSSNLCRSLRGFVGWKP</sequence>
<feature type="region of interest" description="Disordered" evidence="1">
    <location>
        <begin position="326"/>
        <end position="391"/>
    </location>
</feature>
<evidence type="ECO:0000313" key="4">
    <source>
        <dbReference type="Proteomes" id="UP001063166"/>
    </source>
</evidence>
<name>A0A9P3UMD3_LYOSH</name>
<dbReference type="AlphaFoldDB" id="A0A9P3UMD3"/>
<feature type="domain" description="Methyltransferase" evidence="2">
    <location>
        <begin position="67"/>
        <end position="164"/>
    </location>
</feature>
<dbReference type="CDD" id="cd02440">
    <property type="entry name" value="AdoMet_MTases"/>
    <property type="match status" value="1"/>
</dbReference>
<dbReference type="PANTHER" id="PTHR43591:SF24">
    <property type="entry name" value="2-METHOXY-6-POLYPRENYL-1,4-BENZOQUINOL METHYLASE, MITOCHONDRIAL"/>
    <property type="match status" value="1"/>
</dbReference>
<dbReference type="Gene3D" id="3.40.50.150">
    <property type="entry name" value="Vaccinia Virus protein VP39"/>
    <property type="match status" value="1"/>
</dbReference>
<protein>
    <submittedName>
        <fullName evidence="3">UbiE/COQ5 methyltransferase family protein</fullName>
    </submittedName>
</protein>
<evidence type="ECO:0000259" key="2">
    <source>
        <dbReference type="Pfam" id="PF13649"/>
    </source>
</evidence>
<keyword evidence="3" id="KW-0489">Methyltransferase</keyword>
<dbReference type="Pfam" id="PF13649">
    <property type="entry name" value="Methyltransf_25"/>
    <property type="match status" value="1"/>
</dbReference>
<dbReference type="InterPro" id="IPR029063">
    <property type="entry name" value="SAM-dependent_MTases_sf"/>
</dbReference>
<keyword evidence="4" id="KW-1185">Reference proteome</keyword>
<dbReference type="SUPFAM" id="SSF53335">
    <property type="entry name" value="S-adenosyl-L-methionine-dependent methyltransferases"/>
    <property type="match status" value="1"/>
</dbReference>
<reference evidence="3" key="1">
    <citation type="submission" date="2022-07" db="EMBL/GenBank/DDBJ databases">
        <title>The genome of Lyophyllum shimeji provides insight into the initial evolution of ectomycorrhizal fungal genome.</title>
        <authorList>
            <person name="Kobayashi Y."/>
            <person name="Shibata T."/>
            <person name="Hirakawa H."/>
            <person name="Shigenobu S."/>
            <person name="Nishiyama T."/>
            <person name="Yamada A."/>
            <person name="Hasebe M."/>
            <person name="Kawaguchi M."/>
        </authorList>
    </citation>
    <scope>NUCLEOTIDE SEQUENCE</scope>
    <source>
        <strain evidence="3">AT787</strain>
    </source>
</reference>
<dbReference type="OrthoDB" id="2013972at2759"/>
<dbReference type="EMBL" id="BRPK01000008">
    <property type="protein sequence ID" value="GLB40314.1"/>
    <property type="molecule type" value="Genomic_DNA"/>
</dbReference>
<keyword evidence="3" id="KW-0808">Transferase</keyword>
<feature type="compositionally biased region" description="Basic and acidic residues" evidence="1">
    <location>
        <begin position="274"/>
        <end position="285"/>
    </location>
</feature>